<protein>
    <submittedName>
        <fullName evidence="2">Uncharacterized protein</fullName>
    </submittedName>
</protein>
<evidence type="ECO:0000256" key="1">
    <source>
        <dbReference type="SAM" id="Phobius"/>
    </source>
</evidence>
<accession>A0A1C7MIG8</accession>
<keyword evidence="1" id="KW-1133">Transmembrane helix</keyword>
<feature type="transmembrane region" description="Helical" evidence="1">
    <location>
        <begin position="65"/>
        <end position="91"/>
    </location>
</feature>
<dbReference type="AlphaFoldDB" id="A0A1C7MIG8"/>
<name>A0A1C7MIG8_GRIFR</name>
<keyword evidence="1" id="KW-0472">Membrane</keyword>
<keyword evidence="3" id="KW-1185">Reference proteome</keyword>
<dbReference type="EMBL" id="LUGG01000003">
    <property type="protein sequence ID" value="OBZ76683.1"/>
    <property type="molecule type" value="Genomic_DNA"/>
</dbReference>
<organism evidence="2 3">
    <name type="scientific">Grifola frondosa</name>
    <name type="common">Maitake</name>
    <name type="synonym">Polyporus frondosus</name>
    <dbReference type="NCBI Taxonomy" id="5627"/>
    <lineage>
        <taxon>Eukaryota</taxon>
        <taxon>Fungi</taxon>
        <taxon>Dikarya</taxon>
        <taxon>Basidiomycota</taxon>
        <taxon>Agaricomycotina</taxon>
        <taxon>Agaricomycetes</taxon>
        <taxon>Polyporales</taxon>
        <taxon>Grifolaceae</taxon>
        <taxon>Grifola</taxon>
    </lineage>
</organism>
<comment type="caution">
    <text evidence="2">The sequence shown here is derived from an EMBL/GenBank/DDBJ whole genome shotgun (WGS) entry which is preliminary data.</text>
</comment>
<gene>
    <name evidence="2" type="ORF">A0H81_03930</name>
</gene>
<dbReference type="Proteomes" id="UP000092993">
    <property type="component" value="Unassembled WGS sequence"/>
</dbReference>
<proteinExistence type="predicted"/>
<feature type="transmembrane region" description="Helical" evidence="1">
    <location>
        <begin position="30"/>
        <end position="53"/>
    </location>
</feature>
<feature type="transmembrane region" description="Helical" evidence="1">
    <location>
        <begin position="97"/>
        <end position="119"/>
    </location>
</feature>
<sequence length="129" mass="14581">MFFALLLPFAFLQALTGFFSFVLEAFVGPSVAFLLVLLLPFSLSLPFTFDLFLSFETLLIPSSTFFLMVAIRLITPSSVLFIFSLPLFAFVHMCLPLFLPFYFMPLLLRGIAKVGVLFLHTSILPEQTR</sequence>
<keyword evidence="1" id="KW-0812">Transmembrane</keyword>
<evidence type="ECO:0000313" key="2">
    <source>
        <dbReference type="EMBL" id="OBZ76683.1"/>
    </source>
</evidence>
<reference evidence="2 3" key="1">
    <citation type="submission" date="2016-03" db="EMBL/GenBank/DDBJ databases">
        <title>Whole genome sequencing of Grifola frondosa 9006-11.</title>
        <authorList>
            <person name="Min B."/>
            <person name="Park H."/>
            <person name="Kim J.-G."/>
            <person name="Cho H."/>
            <person name="Oh Y.-L."/>
            <person name="Kong W.-S."/>
            <person name="Choi I.-G."/>
        </authorList>
    </citation>
    <scope>NUCLEOTIDE SEQUENCE [LARGE SCALE GENOMIC DNA]</scope>
    <source>
        <strain evidence="2 3">9006-11</strain>
    </source>
</reference>
<evidence type="ECO:0000313" key="3">
    <source>
        <dbReference type="Proteomes" id="UP000092993"/>
    </source>
</evidence>